<keyword evidence="2" id="KW-0408">Iron</keyword>
<keyword evidence="2" id="KW-0479">Metal-binding</keyword>
<dbReference type="InterPro" id="IPR007197">
    <property type="entry name" value="rSAM"/>
</dbReference>
<dbReference type="OrthoDB" id="3231at2759"/>
<dbReference type="InterPro" id="IPR003698">
    <property type="entry name" value="Lipoyl_synth"/>
</dbReference>
<reference evidence="5" key="1">
    <citation type="submission" date="2017-01" db="EMBL/GenBank/DDBJ databases">
        <authorList>
            <person name="Wang Y."/>
            <person name="White M."/>
            <person name="Kvist S."/>
            <person name="Moncalvo J.-M."/>
        </authorList>
    </citation>
    <scope>NUCLEOTIDE SEQUENCE [LARGE SCALE GENOMIC DNA]</scope>
    <source>
        <strain evidence="5">COL-18-3</strain>
    </source>
</reference>
<keyword evidence="5" id="KW-1185">Reference proteome</keyword>
<comment type="caution">
    <text evidence="4">The sequence shown here is derived from an EMBL/GenBank/DDBJ whole genome shotgun (WGS) entry which is preliminary data.</text>
</comment>
<comment type="cofactor">
    <cofactor evidence="1">
        <name>[4Fe-4S] cluster</name>
        <dbReference type="ChEBI" id="CHEBI:49883"/>
    </cofactor>
</comment>
<evidence type="ECO:0000313" key="5">
    <source>
        <dbReference type="Proteomes" id="UP000188320"/>
    </source>
</evidence>
<dbReference type="Pfam" id="PF04055">
    <property type="entry name" value="Radical_SAM"/>
    <property type="match status" value="1"/>
</dbReference>
<keyword evidence="2" id="KW-0411">Iron-sulfur</keyword>
<feature type="domain" description="Radical SAM core" evidence="3">
    <location>
        <begin position="2"/>
        <end position="52"/>
    </location>
</feature>
<dbReference type="AlphaFoldDB" id="A0A1R1PLP2"/>
<dbReference type="InterPro" id="IPR058240">
    <property type="entry name" value="rSAM_sf"/>
</dbReference>
<evidence type="ECO:0000259" key="3">
    <source>
        <dbReference type="Pfam" id="PF04055"/>
    </source>
</evidence>
<evidence type="ECO:0000256" key="1">
    <source>
        <dbReference type="ARBA" id="ARBA00001966"/>
    </source>
</evidence>
<dbReference type="PANTHER" id="PTHR10949">
    <property type="entry name" value="LIPOYL SYNTHASE"/>
    <property type="match status" value="1"/>
</dbReference>
<gene>
    <name evidence="4" type="ORF">AX774_g4741</name>
</gene>
<dbReference type="PANTHER" id="PTHR10949:SF0">
    <property type="entry name" value="LIPOYL SYNTHASE, MITOCHONDRIAL"/>
    <property type="match status" value="1"/>
</dbReference>
<dbReference type="Proteomes" id="UP000188320">
    <property type="component" value="Unassembled WGS sequence"/>
</dbReference>
<dbReference type="EMBL" id="LSSK01000818">
    <property type="protein sequence ID" value="OMH81792.1"/>
    <property type="molecule type" value="Genomic_DNA"/>
</dbReference>
<evidence type="ECO:0000313" key="4">
    <source>
        <dbReference type="EMBL" id="OMH81792.1"/>
    </source>
</evidence>
<dbReference type="SFLD" id="SFLDS00029">
    <property type="entry name" value="Radical_SAM"/>
    <property type="match status" value="1"/>
</dbReference>
<name>A0A1R1PLP2_ZANCU</name>
<organism evidence="4 5">
    <name type="scientific">Zancudomyces culisetae</name>
    <name type="common">Gut fungus</name>
    <name type="synonym">Smittium culisetae</name>
    <dbReference type="NCBI Taxonomy" id="1213189"/>
    <lineage>
        <taxon>Eukaryota</taxon>
        <taxon>Fungi</taxon>
        <taxon>Fungi incertae sedis</taxon>
        <taxon>Zoopagomycota</taxon>
        <taxon>Kickxellomycotina</taxon>
        <taxon>Harpellomycetes</taxon>
        <taxon>Harpellales</taxon>
        <taxon>Legeriomycetaceae</taxon>
        <taxon>Zancudomyces</taxon>
    </lineage>
</organism>
<protein>
    <submittedName>
        <fullName evidence="4">Lipoyl synthase 1, mitochondrial</fullName>
    </submittedName>
</protein>
<evidence type="ECO:0000256" key="2">
    <source>
        <dbReference type="ARBA" id="ARBA00022485"/>
    </source>
</evidence>
<sequence>MGDTCTRGCRFCSVKTSRTPAPVDEQEPEKVAEALEKWKLDYVVLTSVDRDDMNTKIKANYNWIVEYFRYDGLWSRTLY</sequence>
<dbReference type="GO" id="GO:0016992">
    <property type="term" value="F:lipoate synthase activity"/>
    <property type="evidence" value="ECO:0007669"/>
    <property type="project" value="InterPro"/>
</dbReference>
<dbReference type="GO" id="GO:0051539">
    <property type="term" value="F:4 iron, 4 sulfur cluster binding"/>
    <property type="evidence" value="ECO:0007669"/>
    <property type="project" value="UniProtKB-KW"/>
</dbReference>
<accession>A0A1R1PLP2</accession>
<keyword evidence="2" id="KW-0004">4Fe-4S</keyword>
<dbReference type="SUPFAM" id="SSF102114">
    <property type="entry name" value="Radical SAM enzymes"/>
    <property type="match status" value="1"/>
</dbReference>
<dbReference type="GO" id="GO:0005739">
    <property type="term" value="C:mitochondrion"/>
    <property type="evidence" value="ECO:0007669"/>
    <property type="project" value="TreeGrafter"/>
</dbReference>
<proteinExistence type="predicted"/>